<feature type="non-terminal residue" evidence="1">
    <location>
        <position position="1"/>
    </location>
</feature>
<dbReference type="EMBL" id="MCFL01000013">
    <property type="protein sequence ID" value="ORZ37318.1"/>
    <property type="molecule type" value="Genomic_DNA"/>
</dbReference>
<gene>
    <name evidence="1" type="ORF">BCR44DRAFT_44680</name>
</gene>
<dbReference type="Proteomes" id="UP000193411">
    <property type="component" value="Unassembled WGS sequence"/>
</dbReference>
<dbReference type="AlphaFoldDB" id="A0A1Y2HRV3"/>
<sequence length="205" mass="22564">SWPLISPERACTVILVSDGALKGGDVLRNLLAMQHVELHGAGGASFLNRIHNNIPSVTRLVLDYDTPIDMILARQVPSAYSHPSLTSLTITFTLAESLLSHVQPPATSSSPSLAFPYLLNLTLINTRPESEFVPMPDILDPASLIQWLPRLPYEHIPALTSLSVPATHRECPNPTRAHVHDLVHLLTTCAHLTHFYRSRVIAQRA</sequence>
<evidence type="ECO:0000313" key="2">
    <source>
        <dbReference type="Proteomes" id="UP000193411"/>
    </source>
</evidence>
<name>A0A1Y2HRV3_9FUNG</name>
<comment type="caution">
    <text evidence="1">The sequence shown here is derived from an EMBL/GenBank/DDBJ whole genome shotgun (WGS) entry which is preliminary data.</text>
</comment>
<reference evidence="1 2" key="1">
    <citation type="submission" date="2016-07" db="EMBL/GenBank/DDBJ databases">
        <title>Pervasive Adenine N6-methylation of Active Genes in Fungi.</title>
        <authorList>
            <consortium name="DOE Joint Genome Institute"/>
            <person name="Mondo S.J."/>
            <person name="Dannebaum R.O."/>
            <person name="Kuo R.C."/>
            <person name="Labutti K."/>
            <person name="Haridas S."/>
            <person name="Kuo A."/>
            <person name="Salamov A."/>
            <person name="Ahrendt S.R."/>
            <person name="Lipzen A."/>
            <person name="Sullivan W."/>
            <person name="Andreopoulos W.B."/>
            <person name="Clum A."/>
            <person name="Lindquist E."/>
            <person name="Daum C."/>
            <person name="Ramamoorthy G.K."/>
            <person name="Gryganskyi A."/>
            <person name="Culley D."/>
            <person name="Magnuson J.K."/>
            <person name="James T.Y."/>
            <person name="O'Malley M.A."/>
            <person name="Stajich J.E."/>
            <person name="Spatafora J.W."/>
            <person name="Visel A."/>
            <person name="Grigoriev I.V."/>
        </authorList>
    </citation>
    <scope>NUCLEOTIDE SEQUENCE [LARGE SCALE GENOMIC DNA]</scope>
    <source>
        <strain evidence="1 2">PL171</strain>
    </source>
</reference>
<proteinExistence type="predicted"/>
<organism evidence="1 2">
    <name type="scientific">Catenaria anguillulae PL171</name>
    <dbReference type="NCBI Taxonomy" id="765915"/>
    <lineage>
        <taxon>Eukaryota</taxon>
        <taxon>Fungi</taxon>
        <taxon>Fungi incertae sedis</taxon>
        <taxon>Blastocladiomycota</taxon>
        <taxon>Blastocladiomycetes</taxon>
        <taxon>Blastocladiales</taxon>
        <taxon>Catenariaceae</taxon>
        <taxon>Catenaria</taxon>
    </lineage>
</organism>
<keyword evidence="2" id="KW-1185">Reference proteome</keyword>
<accession>A0A1Y2HRV3</accession>
<evidence type="ECO:0000313" key="1">
    <source>
        <dbReference type="EMBL" id="ORZ37318.1"/>
    </source>
</evidence>
<protein>
    <submittedName>
        <fullName evidence="1">Uncharacterized protein</fullName>
    </submittedName>
</protein>